<evidence type="ECO:0000313" key="4">
    <source>
        <dbReference type="EMBL" id="MEI5907763.1"/>
    </source>
</evidence>
<keyword evidence="2" id="KW-0406">Ion transport</keyword>
<protein>
    <recommendedName>
        <fullName evidence="6">Group-specific protein</fullName>
    </recommendedName>
</protein>
<dbReference type="Proteomes" id="UP001312865">
    <property type="component" value="Unassembled WGS sequence"/>
</dbReference>
<reference evidence="4 5" key="1">
    <citation type="journal article" date="2018" name="J. Microbiol.">
        <title>Bacillus spongiae sp. nov., isolated from sponge of Jeju Island.</title>
        <authorList>
            <person name="Lee G.E."/>
            <person name="Im W.T."/>
            <person name="Park J.S."/>
        </authorList>
    </citation>
    <scope>NUCLEOTIDE SEQUENCE [LARGE SCALE GENOMIC DNA]</scope>
    <source>
        <strain evidence="4 5">135PIL107-10</strain>
    </source>
</reference>
<sequence>MDKYKSICCLCLGGFILMAAIVIGLNISASSVIDGIARSPENEELLIENFIFLSVLPALIFFFIALIAIIICIIKKSK</sequence>
<keyword evidence="3" id="KW-1133">Transmembrane helix</keyword>
<proteinExistence type="predicted"/>
<gene>
    <name evidence="4" type="ORF">WAK64_11935</name>
</gene>
<evidence type="ECO:0000313" key="5">
    <source>
        <dbReference type="Proteomes" id="UP001312865"/>
    </source>
</evidence>
<organism evidence="4 5">
    <name type="scientific">Bacillus spongiae</name>
    <dbReference type="NCBI Taxonomy" id="2683610"/>
    <lineage>
        <taxon>Bacteria</taxon>
        <taxon>Bacillati</taxon>
        <taxon>Bacillota</taxon>
        <taxon>Bacilli</taxon>
        <taxon>Bacillales</taxon>
        <taxon>Bacillaceae</taxon>
        <taxon>Bacillus</taxon>
    </lineage>
</organism>
<name>A0ABU8HFD6_9BACI</name>
<keyword evidence="3" id="KW-0472">Membrane</keyword>
<evidence type="ECO:0000256" key="1">
    <source>
        <dbReference type="ARBA" id="ARBA00022781"/>
    </source>
</evidence>
<dbReference type="InterPro" id="IPR038662">
    <property type="entry name" value="ATP_synth_F0_csu_sf"/>
</dbReference>
<comment type="caution">
    <text evidence="4">The sequence shown here is derived from an EMBL/GenBank/DDBJ whole genome shotgun (WGS) entry which is preliminary data.</text>
</comment>
<feature type="transmembrane region" description="Helical" evidence="3">
    <location>
        <begin position="7"/>
        <end position="30"/>
    </location>
</feature>
<dbReference type="RefSeq" id="WP_336587207.1">
    <property type="nucleotide sequence ID" value="NZ_JBBAXC010000009.1"/>
</dbReference>
<evidence type="ECO:0008006" key="6">
    <source>
        <dbReference type="Google" id="ProtNLM"/>
    </source>
</evidence>
<accession>A0ABU8HFD6</accession>
<feature type="transmembrane region" description="Helical" evidence="3">
    <location>
        <begin position="50"/>
        <end position="74"/>
    </location>
</feature>
<keyword evidence="1" id="KW-0375">Hydrogen ion transport</keyword>
<keyword evidence="5" id="KW-1185">Reference proteome</keyword>
<dbReference type="EMBL" id="JBBAXC010000009">
    <property type="protein sequence ID" value="MEI5907763.1"/>
    <property type="molecule type" value="Genomic_DNA"/>
</dbReference>
<evidence type="ECO:0000256" key="3">
    <source>
        <dbReference type="SAM" id="Phobius"/>
    </source>
</evidence>
<dbReference type="Gene3D" id="1.20.20.10">
    <property type="entry name" value="F1F0 ATP synthase subunit C"/>
    <property type="match status" value="1"/>
</dbReference>
<keyword evidence="3" id="KW-0812">Transmembrane</keyword>
<evidence type="ECO:0000256" key="2">
    <source>
        <dbReference type="ARBA" id="ARBA00023065"/>
    </source>
</evidence>
<keyword evidence="2" id="KW-0813">Transport</keyword>